<dbReference type="AlphaFoldDB" id="A0A6A3KMY4"/>
<evidence type="ECO:0000313" key="4">
    <source>
        <dbReference type="EMBL" id="KAE9007117.1"/>
    </source>
</evidence>
<evidence type="ECO:0000256" key="1">
    <source>
        <dbReference type="ARBA" id="ARBA00022837"/>
    </source>
</evidence>
<dbReference type="SUPFAM" id="SSF47473">
    <property type="entry name" value="EF-hand"/>
    <property type="match status" value="1"/>
</dbReference>
<protein>
    <recommendedName>
        <fullName evidence="3">EF-hand domain-containing protein</fullName>
    </recommendedName>
</protein>
<feature type="compositionally biased region" description="Basic and acidic residues" evidence="2">
    <location>
        <begin position="31"/>
        <end position="46"/>
    </location>
</feature>
<dbReference type="EMBL" id="QXFX01000812">
    <property type="protein sequence ID" value="KAE9103601.1"/>
    <property type="molecule type" value="Genomic_DNA"/>
</dbReference>
<evidence type="ECO:0000259" key="3">
    <source>
        <dbReference type="PROSITE" id="PS50222"/>
    </source>
</evidence>
<feature type="region of interest" description="Disordered" evidence="2">
    <location>
        <begin position="1"/>
        <end position="85"/>
    </location>
</feature>
<dbReference type="Proteomes" id="UP000460718">
    <property type="component" value="Unassembled WGS sequence"/>
</dbReference>
<evidence type="ECO:0000313" key="6">
    <source>
        <dbReference type="Proteomes" id="UP000460718"/>
    </source>
</evidence>
<comment type="caution">
    <text evidence="4">The sequence shown here is derived from an EMBL/GenBank/DDBJ whole genome shotgun (WGS) entry which is preliminary data.</text>
</comment>
<name>A0A6A3KMY4_9STRA</name>
<dbReference type="InterPro" id="IPR011992">
    <property type="entry name" value="EF-hand-dom_pair"/>
</dbReference>
<organism evidence="4 6">
    <name type="scientific">Phytophthora fragariae</name>
    <dbReference type="NCBI Taxonomy" id="53985"/>
    <lineage>
        <taxon>Eukaryota</taxon>
        <taxon>Sar</taxon>
        <taxon>Stramenopiles</taxon>
        <taxon>Oomycota</taxon>
        <taxon>Peronosporomycetes</taxon>
        <taxon>Peronosporales</taxon>
        <taxon>Peronosporaceae</taxon>
        <taxon>Phytophthora</taxon>
    </lineage>
</organism>
<dbReference type="PROSITE" id="PS00018">
    <property type="entry name" value="EF_HAND_1"/>
    <property type="match status" value="1"/>
</dbReference>
<feature type="domain" description="EF-hand" evidence="3">
    <location>
        <begin position="197"/>
        <end position="232"/>
    </location>
</feature>
<evidence type="ECO:0000313" key="5">
    <source>
        <dbReference type="EMBL" id="KAE9103601.1"/>
    </source>
</evidence>
<accession>A0A6A3KMY4</accession>
<evidence type="ECO:0000313" key="7">
    <source>
        <dbReference type="Proteomes" id="UP000488956"/>
    </source>
</evidence>
<gene>
    <name evidence="5" type="ORF">PF010_g13669</name>
    <name evidence="4" type="ORF">PF011_g11272</name>
</gene>
<dbReference type="PROSITE" id="PS50222">
    <property type="entry name" value="EF_HAND_2"/>
    <property type="match status" value="1"/>
</dbReference>
<dbReference type="InterPro" id="IPR002048">
    <property type="entry name" value="EF_hand_dom"/>
</dbReference>
<proteinExistence type="predicted"/>
<dbReference type="InterPro" id="IPR018247">
    <property type="entry name" value="EF_Hand_1_Ca_BS"/>
</dbReference>
<dbReference type="EMBL" id="QXFW01000621">
    <property type="protein sequence ID" value="KAE9007117.1"/>
    <property type="molecule type" value="Genomic_DNA"/>
</dbReference>
<keyword evidence="1" id="KW-0106">Calcium</keyword>
<reference evidence="6 7" key="1">
    <citation type="submission" date="2018-09" db="EMBL/GenBank/DDBJ databases">
        <title>Genomic investigation of the strawberry pathogen Phytophthora fragariae indicates pathogenicity is determined by transcriptional variation in three key races.</title>
        <authorList>
            <person name="Adams T.M."/>
            <person name="Armitage A.D."/>
            <person name="Sobczyk M.K."/>
            <person name="Bates H.J."/>
            <person name="Dunwell J.M."/>
            <person name="Nellist C.F."/>
            <person name="Harrison R.J."/>
        </authorList>
    </citation>
    <scope>NUCLEOTIDE SEQUENCE [LARGE SCALE GENOMIC DNA]</scope>
    <source>
        <strain evidence="5 7">ONT-3</strain>
        <strain evidence="4 6">SCRP245</strain>
    </source>
</reference>
<dbReference type="GO" id="GO:0005509">
    <property type="term" value="F:calcium ion binding"/>
    <property type="evidence" value="ECO:0007669"/>
    <property type="project" value="InterPro"/>
</dbReference>
<dbReference type="Proteomes" id="UP000488956">
    <property type="component" value="Unassembled WGS sequence"/>
</dbReference>
<evidence type="ECO:0000256" key="2">
    <source>
        <dbReference type="SAM" id="MobiDB-lite"/>
    </source>
</evidence>
<feature type="compositionally biased region" description="Basic and acidic residues" evidence="2">
    <location>
        <begin position="8"/>
        <end position="19"/>
    </location>
</feature>
<sequence>MAGAKIANTREDVKPESARSKTASVSVNSKTSRESDEVRMRAPETRKTKKKKARKDDSTTSNAGDNKTTRKKKPPKNREEHRVSDCTLEVHPVIQKKPSQRKVQVKQRSFTTLVDAGSSTIAVGDTTGTEAPVPAEDETGFFASGQYGVLLETKRTEKLCLSLALDKRHVGGMLRAFKREEQLGDGEITTATVATWSKSELLHYAFKQFDVDESGVMDGRELRAFCEGLKNDSSSSLYFAKNVNTAREKIAAREQNHLTRGFSGQLDIDANTVVDLGDLAKGSTEFQIAFYPLLQLQQNVRACALGERFWAEVAQRRQEVEVIVHYMRLNSGKLPSFSIMKRIVAYFMPFSHANAQLVARKLAVLKFAEEGRIWQDQSKARAEAEALTLKGIEEDDKDSSKP</sequence>
<dbReference type="Gene3D" id="1.10.238.10">
    <property type="entry name" value="EF-hand"/>
    <property type="match status" value="1"/>
</dbReference>
<feature type="compositionally biased region" description="Polar residues" evidence="2">
    <location>
        <begin position="20"/>
        <end position="30"/>
    </location>
</feature>